<evidence type="ECO:0000313" key="2">
    <source>
        <dbReference type="EMBL" id="GIN97820.1"/>
    </source>
</evidence>
<dbReference type="EMBL" id="BORJ01000011">
    <property type="protein sequence ID" value="GIN97820.1"/>
    <property type="molecule type" value="Genomic_DNA"/>
</dbReference>
<proteinExistence type="predicted"/>
<evidence type="ECO:0000256" key="1">
    <source>
        <dbReference type="SAM" id="Phobius"/>
    </source>
</evidence>
<accession>A0A429X8R7</accession>
<sequence>MDISWLEFIIFSMAVFRLTRLLVYDQITEWIRSPFMDEYEEKNDEGETETYLLPKEGGVRGWFGNLLSCFWCTGIWMAIGLFVIRLYVPVVYKPVVIVLAAAGLAAIVETWIQSKNIG</sequence>
<reference evidence="3 4" key="1">
    <citation type="submission" date="2018-12" db="EMBL/GenBank/DDBJ databases">
        <authorList>
            <person name="Sun L."/>
            <person name="Chen Z."/>
        </authorList>
    </citation>
    <scope>NUCLEOTIDE SEQUENCE [LARGE SCALE GENOMIC DNA]</scope>
    <source>
        <strain evidence="3 4">LMG 29736</strain>
    </source>
</reference>
<evidence type="ECO:0000313" key="5">
    <source>
        <dbReference type="Proteomes" id="UP000680670"/>
    </source>
</evidence>
<comment type="caution">
    <text evidence="3">The sequence shown here is derived from an EMBL/GenBank/DDBJ whole genome shotgun (WGS) entry which is preliminary data.</text>
</comment>
<dbReference type="EMBL" id="QYTW02000009">
    <property type="protein sequence ID" value="RST59661.1"/>
    <property type="molecule type" value="Genomic_DNA"/>
</dbReference>
<dbReference type="AlphaFoldDB" id="A0A429X8R7"/>
<protein>
    <submittedName>
        <fullName evidence="3">DUF1360 domain-containing protein</fullName>
    </submittedName>
    <submittedName>
        <fullName evidence="2">Membrane protein</fullName>
    </submittedName>
</protein>
<keyword evidence="1" id="KW-0472">Membrane</keyword>
<feature type="transmembrane region" description="Helical" evidence="1">
    <location>
        <begin position="90"/>
        <end position="112"/>
    </location>
</feature>
<keyword evidence="1" id="KW-1133">Transmembrane helix</keyword>
<dbReference type="Proteomes" id="UP000287296">
    <property type="component" value="Unassembled WGS sequence"/>
</dbReference>
<keyword evidence="1" id="KW-0812">Transmembrane</keyword>
<dbReference type="Proteomes" id="UP000680670">
    <property type="component" value="Unassembled WGS sequence"/>
</dbReference>
<reference evidence="2 5" key="2">
    <citation type="submission" date="2021-03" db="EMBL/GenBank/DDBJ databases">
        <title>Antimicrobial resistance genes in bacteria isolated from Japanese honey, and their potential for conferring macrolide and lincosamide resistance in the American foulbrood pathogen Paenibacillus larvae.</title>
        <authorList>
            <person name="Okamoto M."/>
            <person name="Kumagai M."/>
            <person name="Kanamori H."/>
            <person name="Takamatsu D."/>
        </authorList>
    </citation>
    <scope>NUCLEOTIDE SEQUENCE [LARGE SCALE GENOMIC DNA]</scope>
    <source>
        <strain evidence="2 5">J6TS1</strain>
    </source>
</reference>
<keyword evidence="5" id="KW-1185">Reference proteome</keyword>
<dbReference type="OrthoDB" id="4722315at2"/>
<feature type="transmembrane region" description="Helical" evidence="1">
    <location>
        <begin position="62"/>
        <end position="84"/>
    </location>
</feature>
<gene>
    <name evidence="3" type="ORF">D5F11_011185</name>
    <name evidence="2" type="ORF">J6TS1_36900</name>
</gene>
<dbReference type="RefSeq" id="WP_120116478.1">
    <property type="nucleotide sequence ID" value="NZ_BORI01000002.1"/>
</dbReference>
<dbReference type="InterPro" id="IPR010773">
    <property type="entry name" value="Mycophage_PG1_Gp7"/>
</dbReference>
<evidence type="ECO:0000313" key="4">
    <source>
        <dbReference type="Proteomes" id="UP000287296"/>
    </source>
</evidence>
<dbReference type="Pfam" id="PF07098">
    <property type="entry name" value="DUF1360"/>
    <property type="match status" value="1"/>
</dbReference>
<organism evidence="3 4">
    <name type="scientific">Siminovitchia terrae</name>
    <name type="common">Bacillus terrae</name>
    <dbReference type="NCBI Taxonomy" id="1914933"/>
    <lineage>
        <taxon>Bacteria</taxon>
        <taxon>Bacillati</taxon>
        <taxon>Bacillota</taxon>
        <taxon>Bacilli</taxon>
        <taxon>Bacillales</taxon>
        <taxon>Bacillaceae</taxon>
        <taxon>Siminovitchia</taxon>
    </lineage>
</organism>
<name>A0A429X8R7_SIMTE</name>
<evidence type="ECO:0000313" key="3">
    <source>
        <dbReference type="EMBL" id="RST59661.1"/>
    </source>
</evidence>